<keyword evidence="7 16" id="KW-0028">Amino-acid biosynthesis</keyword>
<dbReference type="RefSeq" id="XP_062629411.1">
    <property type="nucleotide sequence ID" value="XM_062773427.1"/>
</dbReference>
<keyword evidence="13 16" id="KW-0456">Lyase</keyword>
<keyword evidence="14" id="KW-0511">Multifunctional enzyme</keyword>
<evidence type="ECO:0000259" key="17">
    <source>
        <dbReference type="Pfam" id="PF00117"/>
    </source>
</evidence>
<evidence type="ECO:0000256" key="7">
    <source>
        <dbReference type="ARBA" id="ARBA00022605"/>
    </source>
</evidence>
<feature type="domain" description="Glutamine amidotransferase" evidence="17">
    <location>
        <begin position="5"/>
        <end position="193"/>
    </location>
</feature>
<sequence>MPYTLVIDNYDSFTWNVYADLATLGGNPLVVRNDKITLAEIEAMYTKGEIDRVVISPGPGHPRTDSGISRDVITWATGKVPVLGVCMGLECIVDVLGGEIAYAGEIKHGKTSLVKHDARGIFHDLPPLLASTRYHSLAAKLLTLPPILAVTSTTEESGVIMGVRHRVHTVEAVQYHPESCMSEGGQGLFANFLKLKGGSWGGENAWCGVEAAEGAEQQPATSNGAAAKSAGQPSVPSILNKIKAQRLSDVEDAKATLATTPANVATSLKLHTSPSLISFVDRLKSTPHTAVLAEVKRASPSKGDIAPDTSAPEQALRYAAAGASVISVLTEPTWFKGTLGDMLAVRQAVDSMPNRPAILRKDFILAPYQIDEARLNGADTVLLIVAMLSPAKLKELYDYSVSLGMEPLVEVNNPAELEVALEVGSKVIGVNNRNLHDFNVDMSTTSRVNDAVKGRDVTLIALSGIASAADVEKYVAEGVKAVLVGESLMRAPDSGAFLRELIGLEKPAPAPAQKPLVKICGVRSAKDAQAAIDAGADLIGIILVPGTKRHVDLATARAIADVVRTARSKSERSAPSADPTPLWFGNHAKRLRSRRLPLLVGVVRNQPLEEVADLVDDIGLDAVQLHGDEPQGYARQLPVPTSKVFRVAADGSVRGGQPSRPGLNEFVHLDTQGAPGGEGGGEGVAFDWTVAKHIVDAGEVGAPSSPLPIILAGGLNPENVARAIETVGSVLAVDVSTGVEGADGLKDAEKLKAFVKAVKG</sequence>
<dbReference type="HAMAP" id="MF_00135">
    <property type="entry name" value="PRAI"/>
    <property type="match status" value="1"/>
</dbReference>
<dbReference type="GO" id="GO:0004425">
    <property type="term" value="F:indole-3-glycerol-phosphate synthase activity"/>
    <property type="evidence" value="ECO:0007669"/>
    <property type="project" value="UniProtKB-UniRule"/>
</dbReference>
<dbReference type="InterPro" id="IPR013798">
    <property type="entry name" value="Indole-3-glycerol_P_synth_dom"/>
</dbReference>
<dbReference type="PIRSF" id="PIRSF001382">
    <property type="entry name" value="TrpG-trpC-trpF"/>
    <property type="match status" value="1"/>
</dbReference>
<comment type="pathway">
    <text evidence="6 16">Amino-acid biosynthesis; L-tryptophan biosynthesis; L-tryptophan from chorismate: step 1/5.</text>
</comment>
<evidence type="ECO:0000256" key="4">
    <source>
        <dbReference type="ARBA" id="ARBA00004664"/>
    </source>
</evidence>
<dbReference type="NCBIfam" id="TIGR00566">
    <property type="entry name" value="trpG_papA"/>
    <property type="match status" value="1"/>
</dbReference>
<dbReference type="PRINTS" id="PR00096">
    <property type="entry name" value="GATASE"/>
</dbReference>
<comment type="catalytic activity">
    <reaction evidence="2 16">
        <text>1-(2-carboxyphenylamino)-1-deoxy-D-ribulose 5-phosphate + H(+) = (1S,2R)-1-C-(indol-3-yl)glycerol 3-phosphate + CO2 + H2O</text>
        <dbReference type="Rhea" id="RHEA:23476"/>
        <dbReference type="ChEBI" id="CHEBI:15377"/>
        <dbReference type="ChEBI" id="CHEBI:15378"/>
        <dbReference type="ChEBI" id="CHEBI:16526"/>
        <dbReference type="ChEBI" id="CHEBI:58613"/>
        <dbReference type="ChEBI" id="CHEBI:58866"/>
        <dbReference type="EC" id="4.1.1.48"/>
    </reaction>
</comment>
<evidence type="ECO:0000256" key="14">
    <source>
        <dbReference type="ARBA" id="ARBA00023268"/>
    </source>
</evidence>
<dbReference type="GeneID" id="87810086"/>
<name>A0AAF1BMG3_9TREE</name>
<dbReference type="SUPFAM" id="SSF51366">
    <property type="entry name" value="Ribulose-phoshate binding barrel"/>
    <property type="match status" value="2"/>
</dbReference>
<evidence type="ECO:0000256" key="12">
    <source>
        <dbReference type="ARBA" id="ARBA00023235"/>
    </source>
</evidence>
<evidence type="ECO:0000256" key="9">
    <source>
        <dbReference type="ARBA" id="ARBA00022822"/>
    </source>
</evidence>
<dbReference type="AlphaFoldDB" id="A0AAF1BMG3"/>
<dbReference type="EC" id="4.1.3.27" evidence="16"/>
<dbReference type="SUPFAM" id="SSF52317">
    <property type="entry name" value="Class I glutamine amidotransferase-like"/>
    <property type="match status" value="1"/>
</dbReference>
<organism evidence="20 21">
    <name type="scientific">Vanrija pseudolonga</name>
    <dbReference type="NCBI Taxonomy" id="143232"/>
    <lineage>
        <taxon>Eukaryota</taxon>
        <taxon>Fungi</taxon>
        <taxon>Dikarya</taxon>
        <taxon>Basidiomycota</taxon>
        <taxon>Agaricomycotina</taxon>
        <taxon>Tremellomycetes</taxon>
        <taxon>Trichosporonales</taxon>
        <taxon>Trichosporonaceae</taxon>
        <taxon>Vanrija</taxon>
    </lineage>
</organism>
<evidence type="ECO:0000256" key="5">
    <source>
        <dbReference type="ARBA" id="ARBA00004696"/>
    </source>
</evidence>
<dbReference type="PANTHER" id="PTHR22854:SF2">
    <property type="entry name" value="INDOLE-3-GLYCEROL-PHOSPHATE SYNTHASE"/>
    <property type="match status" value="1"/>
</dbReference>
<dbReference type="Gene3D" id="3.20.20.70">
    <property type="entry name" value="Aldolase class I"/>
    <property type="match status" value="2"/>
</dbReference>
<comment type="catalytic activity">
    <reaction evidence="15 16">
        <text>chorismate + L-glutamine = anthranilate + pyruvate + L-glutamate + H(+)</text>
        <dbReference type="Rhea" id="RHEA:21732"/>
        <dbReference type="ChEBI" id="CHEBI:15361"/>
        <dbReference type="ChEBI" id="CHEBI:15378"/>
        <dbReference type="ChEBI" id="CHEBI:16567"/>
        <dbReference type="ChEBI" id="CHEBI:29748"/>
        <dbReference type="ChEBI" id="CHEBI:29985"/>
        <dbReference type="ChEBI" id="CHEBI:58359"/>
        <dbReference type="EC" id="4.1.3.27"/>
    </reaction>
</comment>
<dbReference type="EMBL" id="CP086718">
    <property type="protein sequence ID" value="WOO83385.1"/>
    <property type="molecule type" value="Genomic_DNA"/>
</dbReference>
<dbReference type="FunFam" id="3.20.20.70:FF:000136">
    <property type="entry name" value="Multifunctional tryptophan biosynthesis protein"/>
    <property type="match status" value="1"/>
</dbReference>
<gene>
    <name evidence="20" type="primary">TRP1</name>
    <name evidence="20" type="ORF">LOC62_05G006911</name>
</gene>
<dbReference type="EC" id="4.1.1.48" evidence="16"/>
<dbReference type="InterPro" id="IPR013785">
    <property type="entry name" value="Aldolase_TIM"/>
</dbReference>
<keyword evidence="21" id="KW-1185">Reference proteome</keyword>
<evidence type="ECO:0000313" key="20">
    <source>
        <dbReference type="EMBL" id="WOO83385.1"/>
    </source>
</evidence>
<evidence type="ECO:0000256" key="16">
    <source>
        <dbReference type="PIRNR" id="PIRNR001382"/>
    </source>
</evidence>
<dbReference type="Pfam" id="PF00697">
    <property type="entry name" value="PRAI"/>
    <property type="match status" value="1"/>
</dbReference>
<dbReference type="InterPro" id="IPR029062">
    <property type="entry name" value="Class_I_gatase-like"/>
</dbReference>
<keyword evidence="11 16" id="KW-0057">Aromatic amino acid biosynthesis</keyword>
<dbReference type="PROSITE" id="PS00614">
    <property type="entry name" value="IGPS"/>
    <property type="match status" value="1"/>
</dbReference>
<evidence type="ECO:0000313" key="21">
    <source>
        <dbReference type="Proteomes" id="UP000827549"/>
    </source>
</evidence>
<dbReference type="InterPro" id="IPR001468">
    <property type="entry name" value="Indole-3-GlycerolPSynthase_CS"/>
</dbReference>
<keyword evidence="10" id="KW-0315">Glutamine amidotransferase</keyword>
<dbReference type="GO" id="GO:0004049">
    <property type="term" value="F:anthranilate synthase activity"/>
    <property type="evidence" value="ECO:0007669"/>
    <property type="project" value="UniProtKB-UniRule"/>
</dbReference>
<accession>A0AAF1BMG3</accession>
<protein>
    <recommendedName>
        <fullName evidence="16">Multifunctional tryptophan biosynthesis protein</fullName>
    </recommendedName>
    <domain>
        <recommendedName>
            <fullName evidence="16">Anthranilate synthase component 2</fullName>
            <shortName evidence="16">AS</shortName>
            <ecNumber evidence="16">4.1.3.27</ecNumber>
        </recommendedName>
        <alternativeName>
            <fullName evidence="16">Anthranilate synthase, glutamine amidotransferase component</fullName>
        </alternativeName>
    </domain>
    <domain>
        <recommendedName>
            <fullName evidence="16">Indole-3-glycerol phosphate synthase</fullName>
            <shortName evidence="16">IGPS</shortName>
            <ecNumber evidence="16">4.1.1.48</ecNumber>
        </recommendedName>
    </domain>
    <domain>
        <recommendedName>
            <fullName evidence="16">N-(5'-phosphoribosyl)anthranilate isomerase</fullName>
            <shortName evidence="16">PRAI</shortName>
            <ecNumber evidence="16">5.3.1.24</ecNumber>
        </recommendedName>
    </domain>
</protein>
<feature type="domain" description="Indole-3-glycerol phosphate synthase" evidence="18">
    <location>
        <begin position="239"/>
        <end position="501"/>
    </location>
</feature>
<evidence type="ECO:0000256" key="10">
    <source>
        <dbReference type="ARBA" id="ARBA00022962"/>
    </source>
</evidence>
<dbReference type="InterPro" id="IPR001240">
    <property type="entry name" value="PRAI_dom"/>
</dbReference>
<dbReference type="PROSITE" id="PS51273">
    <property type="entry name" value="GATASE_TYPE_1"/>
    <property type="match status" value="1"/>
</dbReference>
<dbReference type="CDD" id="cd00331">
    <property type="entry name" value="IGPS"/>
    <property type="match status" value="1"/>
</dbReference>
<evidence type="ECO:0000256" key="13">
    <source>
        <dbReference type="ARBA" id="ARBA00023239"/>
    </source>
</evidence>
<evidence type="ECO:0000256" key="8">
    <source>
        <dbReference type="ARBA" id="ARBA00022793"/>
    </source>
</evidence>
<comment type="pathway">
    <text evidence="5 16">Amino-acid biosynthesis; L-tryptophan biosynthesis; L-tryptophan from chorismate: step 4/5.</text>
</comment>
<evidence type="ECO:0000256" key="2">
    <source>
        <dbReference type="ARBA" id="ARBA00001633"/>
    </source>
</evidence>
<dbReference type="InterPro" id="IPR011060">
    <property type="entry name" value="RibuloseP-bd_barrel"/>
</dbReference>
<comment type="catalytic activity">
    <reaction evidence="1 16">
        <text>N-(5-phospho-beta-D-ribosyl)anthranilate = 1-(2-carboxyphenylamino)-1-deoxy-D-ribulose 5-phosphate</text>
        <dbReference type="Rhea" id="RHEA:21540"/>
        <dbReference type="ChEBI" id="CHEBI:18277"/>
        <dbReference type="ChEBI" id="CHEBI:58613"/>
        <dbReference type="EC" id="5.3.1.24"/>
    </reaction>
</comment>
<dbReference type="CDD" id="cd01743">
    <property type="entry name" value="GATase1_Anthranilate_Synthase"/>
    <property type="match status" value="1"/>
</dbReference>
<comment type="function">
    <text evidence="3 16">Trifunctional enzyme bearing the Gln amidotransferase (GATase) domain of anthranilate synthase, indole-glycerolphosphate synthase, and phosphoribosylanthranilate isomerase activities.</text>
</comment>
<keyword evidence="8 16" id="KW-0210">Decarboxylase</keyword>
<keyword evidence="9 16" id="KW-0822">Tryptophan biosynthesis</keyword>
<evidence type="ECO:0000256" key="3">
    <source>
        <dbReference type="ARBA" id="ARBA00003272"/>
    </source>
</evidence>
<evidence type="ECO:0000256" key="11">
    <source>
        <dbReference type="ARBA" id="ARBA00023141"/>
    </source>
</evidence>
<dbReference type="InterPro" id="IPR016302">
    <property type="entry name" value="Anthranilate_synth_II"/>
</dbReference>
<dbReference type="InterPro" id="IPR017926">
    <property type="entry name" value="GATASE"/>
</dbReference>
<dbReference type="Proteomes" id="UP000827549">
    <property type="component" value="Chromosome 5"/>
</dbReference>
<dbReference type="CDD" id="cd00405">
    <property type="entry name" value="PRAI"/>
    <property type="match status" value="1"/>
</dbReference>
<evidence type="ECO:0000256" key="15">
    <source>
        <dbReference type="ARBA" id="ARBA00047683"/>
    </source>
</evidence>
<evidence type="ECO:0000259" key="18">
    <source>
        <dbReference type="Pfam" id="PF00218"/>
    </source>
</evidence>
<dbReference type="Pfam" id="PF00218">
    <property type="entry name" value="IGPS"/>
    <property type="match status" value="1"/>
</dbReference>
<dbReference type="EC" id="5.3.1.24" evidence="16"/>
<evidence type="ECO:0000259" key="19">
    <source>
        <dbReference type="Pfam" id="PF00697"/>
    </source>
</evidence>
<proteinExistence type="inferred from homology"/>
<dbReference type="Pfam" id="PF00117">
    <property type="entry name" value="GATase"/>
    <property type="match status" value="1"/>
</dbReference>
<dbReference type="InterPro" id="IPR006221">
    <property type="entry name" value="TrpG/PapA_dom"/>
</dbReference>
<comment type="pathway">
    <text evidence="4 16">Amino-acid biosynthesis; L-tryptophan biosynthesis; L-tryptophan from chorismate: step 3/5.</text>
</comment>
<dbReference type="InterPro" id="IPR045186">
    <property type="entry name" value="Indole-3-glycerol_P_synth"/>
</dbReference>
<dbReference type="PANTHER" id="PTHR22854">
    <property type="entry name" value="TRYPTOPHAN BIOSYNTHESIS PROTEIN"/>
    <property type="match status" value="1"/>
</dbReference>
<dbReference type="PRINTS" id="PR00097">
    <property type="entry name" value="ANTSNTHASEII"/>
</dbReference>
<keyword evidence="12 16" id="KW-0413">Isomerase</keyword>
<feature type="domain" description="N-(5'phosphoribosyl) anthranilate isomerase (PRAI)" evidence="19">
    <location>
        <begin position="558"/>
        <end position="756"/>
    </location>
</feature>
<reference evidence="20" key="1">
    <citation type="submission" date="2023-10" db="EMBL/GenBank/DDBJ databases">
        <authorList>
            <person name="Noh H."/>
        </authorList>
    </citation>
    <scope>NUCLEOTIDE SEQUENCE</scope>
    <source>
        <strain evidence="20">DUCC4014</strain>
    </source>
</reference>
<dbReference type="Gene3D" id="3.40.50.880">
    <property type="match status" value="1"/>
</dbReference>
<dbReference type="FunFam" id="3.40.50.880:FF:000031">
    <property type="entry name" value="Multifunctional tryptophan biosynthesis protein"/>
    <property type="match status" value="1"/>
</dbReference>
<evidence type="ECO:0000256" key="1">
    <source>
        <dbReference type="ARBA" id="ARBA00001164"/>
    </source>
</evidence>
<evidence type="ECO:0000256" key="6">
    <source>
        <dbReference type="ARBA" id="ARBA00004873"/>
    </source>
</evidence>
<dbReference type="GO" id="GO:0004640">
    <property type="term" value="F:phosphoribosylanthranilate isomerase activity"/>
    <property type="evidence" value="ECO:0007669"/>
    <property type="project" value="UniProtKB-UniRule"/>
</dbReference>
<dbReference type="GO" id="GO:0000162">
    <property type="term" value="P:L-tryptophan biosynthetic process"/>
    <property type="evidence" value="ECO:0007669"/>
    <property type="project" value="UniProtKB-UniRule"/>
</dbReference>